<sequence length="112" mass="12225">MTTIKPTAGYGRAHKPMTPSTAPSDNGRVSEFLALGDGIVRHLLDALLRMDDLRAVLDDTRSTPAQRDAAYRNVHDVVADLEEEIRSSNTIMLDIAASWPMTASAYGRLPSE</sequence>
<protein>
    <submittedName>
        <fullName evidence="2">Uncharacterized protein</fullName>
    </submittedName>
</protein>
<reference evidence="2" key="1">
    <citation type="submission" date="2022-06" db="EMBL/GenBank/DDBJ databases">
        <title>Novel species in genus nocardia.</title>
        <authorList>
            <person name="Li F."/>
        </authorList>
    </citation>
    <scope>NUCLEOTIDE SEQUENCE</scope>
    <source>
        <strain evidence="2">CDC141</strain>
    </source>
</reference>
<dbReference type="Proteomes" id="UP001139157">
    <property type="component" value="Unassembled WGS sequence"/>
</dbReference>
<evidence type="ECO:0000313" key="2">
    <source>
        <dbReference type="EMBL" id="MCM6777235.1"/>
    </source>
</evidence>
<keyword evidence="3" id="KW-1185">Reference proteome</keyword>
<dbReference type="EMBL" id="JAMRXG010000013">
    <property type="protein sequence ID" value="MCM6777235.1"/>
    <property type="molecule type" value="Genomic_DNA"/>
</dbReference>
<gene>
    <name evidence="2" type="ORF">NDR86_27480</name>
</gene>
<feature type="region of interest" description="Disordered" evidence="1">
    <location>
        <begin position="1"/>
        <end position="27"/>
    </location>
</feature>
<dbReference type="RefSeq" id="WP_251916099.1">
    <property type="nucleotide sequence ID" value="NZ_JAMRXG010000013.1"/>
</dbReference>
<accession>A0A9X2J0P5</accession>
<proteinExistence type="predicted"/>
<dbReference type="AlphaFoldDB" id="A0A9X2J0P5"/>
<organism evidence="2 3">
    <name type="scientific">Nocardia pulmonis</name>
    <dbReference type="NCBI Taxonomy" id="2951408"/>
    <lineage>
        <taxon>Bacteria</taxon>
        <taxon>Bacillati</taxon>
        <taxon>Actinomycetota</taxon>
        <taxon>Actinomycetes</taxon>
        <taxon>Mycobacteriales</taxon>
        <taxon>Nocardiaceae</taxon>
        <taxon>Nocardia</taxon>
    </lineage>
</organism>
<comment type="caution">
    <text evidence="2">The sequence shown here is derived from an EMBL/GenBank/DDBJ whole genome shotgun (WGS) entry which is preliminary data.</text>
</comment>
<name>A0A9X2J0P5_9NOCA</name>
<evidence type="ECO:0000313" key="3">
    <source>
        <dbReference type="Proteomes" id="UP001139157"/>
    </source>
</evidence>
<evidence type="ECO:0000256" key="1">
    <source>
        <dbReference type="SAM" id="MobiDB-lite"/>
    </source>
</evidence>